<organism evidence="1 2">
    <name type="scientific">Xenoophorus captivus</name>
    <dbReference type="NCBI Taxonomy" id="1517983"/>
    <lineage>
        <taxon>Eukaryota</taxon>
        <taxon>Metazoa</taxon>
        <taxon>Chordata</taxon>
        <taxon>Craniata</taxon>
        <taxon>Vertebrata</taxon>
        <taxon>Euteleostomi</taxon>
        <taxon>Actinopterygii</taxon>
        <taxon>Neopterygii</taxon>
        <taxon>Teleostei</taxon>
        <taxon>Neoteleostei</taxon>
        <taxon>Acanthomorphata</taxon>
        <taxon>Ovalentaria</taxon>
        <taxon>Atherinomorphae</taxon>
        <taxon>Cyprinodontiformes</taxon>
        <taxon>Goodeidae</taxon>
        <taxon>Xenoophorus</taxon>
    </lineage>
</organism>
<accession>A0ABV0S8Y6</accession>
<evidence type="ECO:0000313" key="1">
    <source>
        <dbReference type="EMBL" id="MEQ2216948.1"/>
    </source>
</evidence>
<sequence>MHFPSNPLQPGPMYFLTPRKFGLFRVSCEGLQKQVNWRVAHKLHSTLNFPFLIASHTKFPPDCGFGLIKQAYKRTRVSTLADIAKVVENSSPESRLNIPQLVGLEDGTVLVNTFDWQAHLSPYFRKPPQIKSYQHFSFDAKRPGVVLARTHSDTEPVSFQLLCDPEVLPPVIWVPALPAPGLATDRQTYLYSKIRPFCSDEAKVVTCPAPQSTTQNGTQKRMMV</sequence>
<dbReference type="Proteomes" id="UP001434883">
    <property type="component" value="Unassembled WGS sequence"/>
</dbReference>
<gene>
    <name evidence="1" type="ORF">XENOCAPTIV_026597</name>
</gene>
<reference evidence="1 2" key="1">
    <citation type="submission" date="2021-06" db="EMBL/GenBank/DDBJ databases">
        <authorList>
            <person name="Palmer J.M."/>
        </authorList>
    </citation>
    <scope>NUCLEOTIDE SEQUENCE [LARGE SCALE GENOMIC DNA]</scope>
    <source>
        <strain evidence="1 2">XC_2019</strain>
        <tissue evidence="1">Muscle</tissue>
    </source>
</reference>
<dbReference type="EMBL" id="JAHRIN010073879">
    <property type="protein sequence ID" value="MEQ2216948.1"/>
    <property type="molecule type" value="Genomic_DNA"/>
</dbReference>
<comment type="caution">
    <text evidence="1">The sequence shown here is derived from an EMBL/GenBank/DDBJ whole genome shotgun (WGS) entry which is preliminary data.</text>
</comment>
<evidence type="ECO:0000313" key="2">
    <source>
        <dbReference type="Proteomes" id="UP001434883"/>
    </source>
</evidence>
<dbReference type="PANTHER" id="PTHR34415:SF1">
    <property type="entry name" value="INTEGRASE CATALYTIC DOMAIN-CONTAINING PROTEIN"/>
    <property type="match status" value="1"/>
</dbReference>
<protein>
    <submittedName>
        <fullName evidence="1">Uncharacterized protein</fullName>
    </submittedName>
</protein>
<dbReference type="PANTHER" id="PTHR34415">
    <property type="entry name" value="INTEGRASE CATALYTIC DOMAIN-CONTAINING PROTEIN"/>
    <property type="match status" value="1"/>
</dbReference>
<keyword evidence="2" id="KW-1185">Reference proteome</keyword>
<name>A0ABV0S8Y6_9TELE</name>
<proteinExistence type="predicted"/>